<evidence type="ECO:0000256" key="1">
    <source>
        <dbReference type="ARBA" id="ARBA00022898"/>
    </source>
</evidence>
<keyword evidence="7" id="KW-1185">Reference proteome</keyword>
<gene>
    <name evidence="6" type="ORF">B1991_18475</name>
</gene>
<feature type="non-terminal residue" evidence="6">
    <location>
        <position position="1"/>
    </location>
</feature>
<dbReference type="GO" id="GO:0003700">
    <property type="term" value="F:DNA-binding transcription factor activity"/>
    <property type="evidence" value="ECO:0007669"/>
    <property type="project" value="InterPro"/>
</dbReference>
<protein>
    <recommendedName>
        <fullName evidence="5">HTH gntR-type domain-containing protein</fullName>
    </recommendedName>
</protein>
<dbReference type="Proteomes" id="UP000306317">
    <property type="component" value="Unassembled WGS sequence"/>
</dbReference>
<dbReference type="AlphaFoldDB" id="A0A4S3K4C5"/>
<name>A0A4S3K4C5_9GAMM</name>
<dbReference type="Gene3D" id="1.10.10.10">
    <property type="entry name" value="Winged helix-like DNA-binding domain superfamily/Winged helix DNA-binding domain"/>
    <property type="match status" value="1"/>
</dbReference>
<evidence type="ECO:0000313" key="6">
    <source>
        <dbReference type="EMBL" id="THD02922.1"/>
    </source>
</evidence>
<proteinExistence type="predicted"/>
<reference evidence="6 7" key="1">
    <citation type="submission" date="2017-02" db="EMBL/GenBank/DDBJ databases">
        <title>Whole genome sequencing of Rhodanobacter lindaniclasticus DSM 17932.</title>
        <authorList>
            <person name="Kumar S."/>
            <person name="Patil P."/>
            <person name="Patil P.B."/>
        </authorList>
    </citation>
    <scope>NUCLEOTIDE SEQUENCE [LARGE SCALE GENOMIC DNA]</scope>
    <source>
        <strain evidence="6 7">DSM 17932</strain>
    </source>
</reference>
<evidence type="ECO:0000256" key="4">
    <source>
        <dbReference type="ARBA" id="ARBA00023163"/>
    </source>
</evidence>
<dbReference type="EMBL" id="MWIO01000106">
    <property type="protein sequence ID" value="THD02922.1"/>
    <property type="molecule type" value="Genomic_DNA"/>
</dbReference>
<dbReference type="GO" id="GO:0003677">
    <property type="term" value="F:DNA binding"/>
    <property type="evidence" value="ECO:0007669"/>
    <property type="project" value="UniProtKB-KW"/>
</dbReference>
<dbReference type="PANTHER" id="PTHR46577">
    <property type="entry name" value="HTH-TYPE TRANSCRIPTIONAL REGULATORY PROTEIN GABR"/>
    <property type="match status" value="1"/>
</dbReference>
<dbReference type="InterPro" id="IPR036390">
    <property type="entry name" value="WH_DNA-bd_sf"/>
</dbReference>
<keyword evidence="3" id="KW-0238">DNA-binding</keyword>
<evidence type="ECO:0000259" key="5">
    <source>
        <dbReference type="PROSITE" id="PS50949"/>
    </source>
</evidence>
<dbReference type="PROSITE" id="PS50949">
    <property type="entry name" value="HTH_GNTR"/>
    <property type="match status" value="1"/>
</dbReference>
<comment type="caution">
    <text evidence="6">The sequence shown here is derived from an EMBL/GenBank/DDBJ whole genome shotgun (WGS) entry which is preliminary data.</text>
</comment>
<keyword evidence="2" id="KW-0805">Transcription regulation</keyword>
<feature type="domain" description="HTH gntR-type" evidence="5">
    <location>
        <begin position="1"/>
        <end position="67"/>
    </location>
</feature>
<evidence type="ECO:0000256" key="2">
    <source>
        <dbReference type="ARBA" id="ARBA00023015"/>
    </source>
</evidence>
<dbReference type="SMART" id="SM00345">
    <property type="entry name" value="HTH_GNTR"/>
    <property type="match status" value="1"/>
</dbReference>
<dbReference type="InterPro" id="IPR000524">
    <property type="entry name" value="Tscrpt_reg_HTH_GntR"/>
</dbReference>
<organism evidence="6 7">
    <name type="scientific">Rhodanobacter lindaniclasticus</name>
    <dbReference type="NCBI Taxonomy" id="75310"/>
    <lineage>
        <taxon>Bacteria</taxon>
        <taxon>Pseudomonadati</taxon>
        <taxon>Pseudomonadota</taxon>
        <taxon>Gammaproteobacteria</taxon>
        <taxon>Lysobacterales</taxon>
        <taxon>Rhodanobacteraceae</taxon>
        <taxon>Rhodanobacter</taxon>
    </lineage>
</organism>
<accession>A0A4S3K4C5</accession>
<keyword evidence="4" id="KW-0804">Transcription</keyword>
<dbReference type="InterPro" id="IPR036388">
    <property type="entry name" value="WH-like_DNA-bd_sf"/>
</dbReference>
<evidence type="ECO:0000256" key="3">
    <source>
        <dbReference type="ARBA" id="ARBA00023125"/>
    </source>
</evidence>
<dbReference type="InterPro" id="IPR051446">
    <property type="entry name" value="HTH_trans_reg/aminotransferase"/>
</dbReference>
<keyword evidence="1" id="KW-0663">Pyridoxal phosphate</keyword>
<dbReference type="SUPFAM" id="SSF46785">
    <property type="entry name" value="Winged helix' DNA-binding domain"/>
    <property type="match status" value="1"/>
</dbReference>
<dbReference type="RefSeq" id="WP_210772180.1">
    <property type="nucleotide sequence ID" value="NZ_MWIO01000106.1"/>
</dbReference>
<dbReference type="PANTHER" id="PTHR46577:SF1">
    <property type="entry name" value="HTH-TYPE TRANSCRIPTIONAL REGULATORY PROTEIN GABR"/>
    <property type="match status" value="1"/>
</dbReference>
<dbReference type="Pfam" id="PF00392">
    <property type="entry name" value="GntR"/>
    <property type="match status" value="1"/>
</dbReference>
<sequence length="98" mass="10498">AYIALADAIADDIDAQRLLPEQRLPPLRTLARELDLNFTTVARGYAEAQQRGLIDSRVGQGSFVRTAQGSIAPLAPKVRSQAVVGLGDMTSEQAARAH</sequence>
<evidence type="ECO:0000313" key="7">
    <source>
        <dbReference type="Proteomes" id="UP000306317"/>
    </source>
</evidence>